<dbReference type="OrthoDB" id="9811557at2"/>
<evidence type="ECO:0000256" key="11">
    <source>
        <dbReference type="ARBA" id="ARBA00060924"/>
    </source>
</evidence>
<evidence type="ECO:0000256" key="10">
    <source>
        <dbReference type="ARBA" id="ARBA00051291"/>
    </source>
</evidence>
<evidence type="ECO:0000313" key="14">
    <source>
        <dbReference type="EMBL" id="KXF81736.1"/>
    </source>
</evidence>
<keyword evidence="8" id="KW-0411">Iron-sulfur</keyword>
<dbReference type="InterPro" id="IPR016169">
    <property type="entry name" value="FAD-bd_PCMH_sub2"/>
</dbReference>
<dbReference type="InterPro" id="IPR016164">
    <property type="entry name" value="FAD-linked_Oxase-like_C"/>
</dbReference>
<evidence type="ECO:0000256" key="8">
    <source>
        <dbReference type="ARBA" id="ARBA00023014"/>
    </source>
</evidence>
<dbReference type="InterPro" id="IPR006094">
    <property type="entry name" value="Oxid_FAD_bind_N"/>
</dbReference>
<evidence type="ECO:0000313" key="15">
    <source>
        <dbReference type="Proteomes" id="UP000070529"/>
    </source>
</evidence>
<keyword evidence="7" id="KW-0408">Iron</keyword>
<dbReference type="GO" id="GO:0004458">
    <property type="term" value="F:D-lactate dehydrogenase (cytochrome) activity"/>
    <property type="evidence" value="ECO:0007669"/>
    <property type="project" value="TreeGrafter"/>
</dbReference>
<dbReference type="GO" id="GO:0051990">
    <property type="term" value="F:(R)-2-hydroxyglutarate dehydrogenase activity"/>
    <property type="evidence" value="ECO:0007669"/>
    <property type="project" value="UniProtKB-EC"/>
</dbReference>
<comment type="catalytic activity">
    <reaction evidence="10">
        <text>(R)-2-hydroxyglutarate + A = 2-oxoglutarate + AH2</text>
        <dbReference type="Rhea" id="RHEA:38295"/>
        <dbReference type="ChEBI" id="CHEBI:13193"/>
        <dbReference type="ChEBI" id="CHEBI:15801"/>
        <dbReference type="ChEBI" id="CHEBI:16810"/>
        <dbReference type="ChEBI" id="CHEBI:17499"/>
        <dbReference type="EC" id="1.1.99.39"/>
    </reaction>
    <physiologicalReaction direction="left-to-right" evidence="10">
        <dbReference type="Rhea" id="RHEA:38296"/>
    </physiologicalReaction>
</comment>
<dbReference type="InterPro" id="IPR036318">
    <property type="entry name" value="FAD-bd_PCMH-like_sf"/>
</dbReference>
<comment type="caution">
    <text evidence="14">The sequence shown here is derived from an EMBL/GenBank/DDBJ whole genome shotgun (WGS) entry which is preliminary data.</text>
</comment>
<gene>
    <name evidence="14" type="ORF">ATN88_03565</name>
</gene>
<dbReference type="FunFam" id="3.30.70.2740:FF:000003">
    <property type="entry name" value="Oxidoreductase, FAD-binding, putative"/>
    <property type="match status" value="1"/>
</dbReference>
<dbReference type="SUPFAM" id="SSF46548">
    <property type="entry name" value="alpha-helical ferredoxin"/>
    <property type="match status" value="1"/>
</dbReference>
<dbReference type="PROSITE" id="PS00198">
    <property type="entry name" value="4FE4S_FER_1"/>
    <property type="match status" value="1"/>
</dbReference>
<dbReference type="Gene3D" id="3.30.70.2740">
    <property type="match status" value="1"/>
</dbReference>
<accession>A0A135I8F6</accession>
<dbReference type="Pfam" id="PF01565">
    <property type="entry name" value="FAD_binding_4"/>
    <property type="match status" value="1"/>
</dbReference>
<keyword evidence="5" id="KW-0274">FAD</keyword>
<dbReference type="InterPro" id="IPR004113">
    <property type="entry name" value="FAD-bd_oxidored_4_C"/>
</dbReference>
<evidence type="ECO:0000256" key="3">
    <source>
        <dbReference type="ARBA" id="ARBA00022630"/>
    </source>
</evidence>
<dbReference type="Proteomes" id="UP000070529">
    <property type="component" value="Unassembled WGS sequence"/>
</dbReference>
<keyword evidence="15" id="KW-1185">Reference proteome</keyword>
<proteinExistence type="inferred from homology"/>
<dbReference type="EC" id="1.1.99.39" evidence="9"/>
<dbReference type="GO" id="GO:0008720">
    <property type="term" value="F:D-lactate dehydrogenase (NAD+) activity"/>
    <property type="evidence" value="ECO:0007669"/>
    <property type="project" value="TreeGrafter"/>
</dbReference>
<dbReference type="RefSeq" id="WP_067417370.1">
    <property type="nucleotide sequence ID" value="NZ_LNTY01000034.1"/>
</dbReference>
<comment type="cofactor">
    <cofactor evidence="1">
        <name>FAD</name>
        <dbReference type="ChEBI" id="CHEBI:57692"/>
    </cofactor>
</comment>
<evidence type="ECO:0000256" key="9">
    <source>
        <dbReference type="ARBA" id="ARBA00039003"/>
    </source>
</evidence>
<dbReference type="InterPro" id="IPR016171">
    <property type="entry name" value="Vanillyl_alc_oxidase_C-sub2"/>
</dbReference>
<protein>
    <recommendedName>
        <fullName evidence="12">D-2-hydroxyglutarate dehydrogenase</fullName>
        <ecNumber evidence="9">1.1.99.39</ecNumber>
    </recommendedName>
</protein>
<name>A0A135I8F6_9GAMM</name>
<dbReference type="AlphaFoldDB" id="A0A135I8F6"/>
<dbReference type="Pfam" id="PF02913">
    <property type="entry name" value="FAD-oxidase_C"/>
    <property type="match status" value="1"/>
</dbReference>
<dbReference type="PANTHER" id="PTHR11748">
    <property type="entry name" value="D-LACTATE DEHYDROGENASE"/>
    <property type="match status" value="1"/>
</dbReference>
<dbReference type="GO" id="GO:0046872">
    <property type="term" value="F:metal ion binding"/>
    <property type="evidence" value="ECO:0007669"/>
    <property type="project" value="UniProtKB-KW"/>
</dbReference>
<dbReference type="STRING" id="294935.ATN88_03565"/>
<evidence type="ECO:0000256" key="1">
    <source>
        <dbReference type="ARBA" id="ARBA00001974"/>
    </source>
</evidence>
<evidence type="ECO:0000256" key="12">
    <source>
        <dbReference type="ARBA" id="ARBA00067680"/>
    </source>
</evidence>
<evidence type="ECO:0000256" key="6">
    <source>
        <dbReference type="ARBA" id="ARBA00023002"/>
    </source>
</evidence>
<dbReference type="PROSITE" id="PS51387">
    <property type="entry name" value="FAD_PCMH"/>
    <property type="match status" value="1"/>
</dbReference>
<keyword evidence="3" id="KW-0285">Flavoprotein</keyword>
<keyword evidence="4" id="KW-0479">Metal-binding</keyword>
<reference evidence="14 15" key="1">
    <citation type="submission" date="2015-11" db="EMBL/GenBank/DDBJ databases">
        <title>Genomic Taxonomy of the Vibrionaceae.</title>
        <authorList>
            <person name="Gomez-Gil B."/>
            <person name="Enciso-Ibarra J."/>
        </authorList>
    </citation>
    <scope>NUCLEOTIDE SEQUENCE [LARGE SCALE GENOMIC DNA]</scope>
    <source>
        <strain evidence="14 15">CAIM 912</strain>
    </source>
</reference>
<dbReference type="InterPro" id="IPR016166">
    <property type="entry name" value="FAD-bd_PCMH"/>
</dbReference>
<dbReference type="SUPFAM" id="SSF56176">
    <property type="entry name" value="FAD-binding/transporter-associated domain-like"/>
    <property type="match status" value="1"/>
</dbReference>
<dbReference type="EMBL" id="LNTY01000034">
    <property type="protein sequence ID" value="KXF81736.1"/>
    <property type="molecule type" value="Genomic_DNA"/>
</dbReference>
<evidence type="ECO:0000259" key="13">
    <source>
        <dbReference type="PROSITE" id="PS51387"/>
    </source>
</evidence>
<sequence length="1018" mass="113213">MLPALNHQSVVDPIVSQFLDALKSKGFKGEVETFYASRLAVATDNSVYQMLPQAVVFPTTVEDLTLLGEVCKDDTYQSIRFSARGGGTGTNGQSLTQHIVVDMSRHMQKILEINPEEGWVRVQSGVVKDALNDALRPHGFFFSPDLSTSNRATVGGMINTDASGQGSLRYGKTSDHVLALKAVLADGSVLDTEPQNMVDLDAISPTTFAETALKEVSAICKSKRAQIDAKFPPLNRFLTGYDLKNAYQPDADKFDIARVLCGAEGSLAFIAEAKLNITPIPKARTLVNVKYDSFDSALRSAPVMVEANALSVETVDSRVLNLAREDIVWNTVSDLLKDVPGKDMQGINMVEFAGNDETEVTEQVEALCKRLDVLVEAGDKGVIGYQVCSDLPSINRIYNMRKKAVGLLGAAKGAAKPIAFAEDTCVPPENLADFIVEFRELLDSHKLNYGMFGHVDAGVLHVRPALDMCDPEQEKLMKTISDQVVALVAKYGGLMWGEHGKGFRSEYGPEFFGDELFAELRKVKAAFDPDNRMNPGKICTPLNSADELVKVEDKKRGEYDRQIPVTIRDSFKQAMECNGNGLCFNYDTSSPMCPSMKISYDRRHSPKGRAGIVREWLRLLAEQGIDPLVLEKELMEKTPTIRQIFARFKNTWSAKKDDYDFSHEVMEAMNGCLACKACATQCPIKVDVPSFRSRFINLYHSRYQRPAKDYLVANIESMLPWMAKAPVIVNAFIEPKWARKATQKAIGYVDAPALSVPTLKESLDGHHATKFDLVWLQALSEEERSRYVLIVQDPFTSFYEADVVKDFIALIEKLGKKPMLLPFKPNGKAQHIKGFLKKFAKTAASTSEFLNQVADLNIPMVGVDPALVLCYRDEYNEILGDKRGDFVVNTAHEWLMEEIKHQPAREKNADSDAWFLLAHCTEKTKMPNAESEWGKIFTHFGASMEAVPVGCCGMAGTYGHESDKLENSKGIYGLSWKPRLESLPISRCMATGYSCRSQVKRFEHQKLFHPVQILLKFA</sequence>
<dbReference type="Gene3D" id="3.30.465.10">
    <property type="match status" value="1"/>
</dbReference>
<evidence type="ECO:0000256" key="4">
    <source>
        <dbReference type="ARBA" id="ARBA00022723"/>
    </source>
</evidence>
<feature type="domain" description="FAD-binding PCMH-type" evidence="13">
    <location>
        <begin position="48"/>
        <end position="280"/>
    </location>
</feature>
<keyword evidence="6" id="KW-0560">Oxidoreductase</keyword>
<dbReference type="GO" id="GO:0071949">
    <property type="term" value="F:FAD binding"/>
    <property type="evidence" value="ECO:0007669"/>
    <property type="project" value="InterPro"/>
</dbReference>
<evidence type="ECO:0000256" key="7">
    <source>
        <dbReference type="ARBA" id="ARBA00023004"/>
    </source>
</evidence>
<dbReference type="SUPFAM" id="SSF55103">
    <property type="entry name" value="FAD-linked oxidases, C-terminal domain"/>
    <property type="match status" value="1"/>
</dbReference>
<dbReference type="PANTHER" id="PTHR11748:SF119">
    <property type="entry name" value="D-2-HYDROXYGLUTARATE DEHYDROGENASE"/>
    <property type="match status" value="1"/>
</dbReference>
<keyword evidence="2" id="KW-0004">4Fe-4S</keyword>
<comment type="similarity">
    <text evidence="11">In the N-terminal section; belongs to the FAD-binding oxidoreductase/transferase type 4 family.</text>
</comment>
<organism evidence="14 15">
    <name type="scientific">Enterovibrio coralii</name>
    <dbReference type="NCBI Taxonomy" id="294935"/>
    <lineage>
        <taxon>Bacteria</taxon>
        <taxon>Pseudomonadati</taxon>
        <taxon>Pseudomonadota</taxon>
        <taxon>Gammaproteobacteria</taxon>
        <taxon>Vibrionales</taxon>
        <taxon>Vibrionaceae</taxon>
        <taxon>Enterovibrio</taxon>
    </lineage>
</organism>
<dbReference type="GO" id="GO:0051539">
    <property type="term" value="F:4 iron, 4 sulfur cluster binding"/>
    <property type="evidence" value="ECO:0007669"/>
    <property type="project" value="UniProtKB-KW"/>
</dbReference>
<evidence type="ECO:0000256" key="5">
    <source>
        <dbReference type="ARBA" id="ARBA00022827"/>
    </source>
</evidence>
<dbReference type="Gene3D" id="1.10.45.10">
    <property type="entry name" value="Vanillyl-alcohol Oxidase, Chain A, domain 4"/>
    <property type="match status" value="1"/>
</dbReference>
<dbReference type="InterPro" id="IPR017900">
    <property type="entry name" value="4Fe4S_Fe_S_CS"/>
</dbReference>
<dbReference type="GO" id="GO:1903457">
    <property type="term" value="P:lactate catabolic process"/>
    <property type="evidence" value="ECO:0007669"/>
    <property type="project" value="TreeGrafter"/>
</dbReference>
<evidence type="ECO:0000256" key="2">
    <source>
        <dbReference type="ARBA" id="ARBA00022485"/>
    </source>
</evidence>